<evidence type="ECO:0000259" key="10">
    <source>
        <dbReference type="SMART" id="SM00363"/>
    </source>
</evidence>
<dbReference type="RefSeq" id="WP_173061984.1">
    <property type="nucleotide sequence ID" value="NZ_AP022853.1"/>
</dbReference>
<evidence type="ECO:0000256" key="3">
    <source>
        <dbReference type="ARBA" id="ARBA00010876"/>
    </source>
</evidence>
<evidence type="ECO:0000313" key="11">
    <source>
        <dbReference type="EMBL" id="BCB26382.1"/>
    </source>
</evidence>
<dbReference type="NCBIfam" id="TIGR00005">
    <property type="entry name" value="rluA_subfam"/>
    <property type="match status" value="1"/>
</dbReference>
<dbReference type="PANTHER" id="PTHR21600">
    <property type="entry name" value="MITOCHONDRIAL RNA PSEUDOURIDINE SYNTHASE"/>
    <property type="match status" value="1"/>
</dbReference>
<dbReference type="PROSITE" id="PS50889">
    <property type="entry name" value="S4"/>
    <property type="match status" value="1"/>
</dbReference>
<gene>
    <name evidence="11" type="primary">rluC</name>
    <name evidence="11" type="ORF">SKTS_12680</name>
</gene>
<evidence type="ECO:0000256" key="4">
    <source>
        <dbReference type="ARBA" id="ARBA00022552"/>
    </source>
</evidence>
<dbReference type="GO" id="GO:0000455">
    <property type="term" value="P:enzyme-directed rRNA pseudouridine synthesis"/>
    <property type="evidence" value="ECO:0007669"/>
    <property type="project" value="TreeGrafter"/>
</dbReference>
<comment type="function">
    <text evidence="2">Responsible for synthesis of pseudouridine from uracil at positions 955, 2504 and 2580 in 23S ribosomal RNA.</text>
</comment>
<evidence type="ECO:0000256" key="1">
    <source>
        <dbReference type="ARBA" id="ARBA00000381"/>
    </source>
</evidence>
<keyword evidence="4" id="KW-0698">rRNA processing</keyword>
<evidence type="ECO:0000313" key="12">
    <source>
        <dbReference type="Proteomes" id="UP000502260"/>
    </source>
</evidence>
<dbReference type="InterPro" id="IPR050188">
    <property type="entry name" value="RluA_PseudoU_synthase"/>
</dbReference>
<evidence type="ECO:0000256" key="9">
    <source>
        <dbReference type="RuleBase" id="RU362028"/>
    </source>
</evidence>
<comment type="similarity">
    <text evidence="3 9">Belongs to the pseudouridine synthase RluA family.</text>
</comment>
<proteinExistence type="inferred from homology"/>
<keyword evidence="12" id="KW-1185">Reference proteome</keyword>
<evidence type="ECO:0000256" key="7">
    <source>
        <dbReference type="PIRSR" id="PIRSR606225-1"/>
    </source>
</evidence>
<dbReference type="Gene3D" id="3.30.2350.10">
    <property type="entry name" value="Pseudouridine synthase"/>
    <property type="match status" value="1"/>
</dbReference>
<dbReference type="InterPro" id="IPR036986">
    <property type="entry name" value="S4_RNA-bd_sf"/>
</dbReference>
<dbReference type="PROSITE" id="PS01129">
    <property type="entry name" value="PSI_RLU"/>
    <property type="match status" value="1"/>
</dbReference>
<reference evidence="12" key="1">
    <citation type="submission" date="2020-03" db="EMBL/GenBank/DDBJ databases">
        <title>Complete genome sequence of sulfur-oxidizing bacterium skT11.</title>
        <authorList>
            <person name="Kanda M."/>
            <person name="Kojima H."/>
            <person name="Fukui M."/>
        </authorList>
    </citation>
    <scope>NUCLEOTIDE SEQUENCE [LARGE SCALE GENOMIC DNA]</scope>
    <source>
        <strain evidence="12">skT11</strain>
    </source>
</reference>
<dbReference type="Pfam" id="PF01479">
    <property type="entry name" value="S4"/>
    <property type="match status" value="1"/>
</dbReference>
<dbReference type="SMART" id="SM00363">
    <property type="entry name" value="S4"/>
    <property type="match status" value="1"/>
</dbReference>
<dbReference type="GO" id="GO:0003723">
    <property type="term" value="F:RNA binding"/>
    <property type="evidence" value="ECO:0007669"/>
    <property type="project" value="UniProtKB-KW"/>
</dbReference>
<dbReference type="GO" id="GO:0160141">
    <property type="term" value="F:23S rRNA pseudouridine(955/2504/2580) synthase activity"/>
    <property type="evidence" value="ECO:0007669"/>
    <property type="project" value="UniProtKB-EC"/>
</dbReference>
<comment type="catalytic activity">
    <reaction evidence="1">
        <text>uridine(955/2504/2580) in 23S rRNA = pseudouridine(955/2504/2580) in 23S rRNA</text>
        <dbReference type="Rhea" id="RHEA:42528"/>
        <dbReference type="Rhea" id="RHEA-COMP:10099"/>
        <dbReference type="Rhea" id="RHEA-COMP:10100"/>
        <dbReference type="ChEBI" id="CHEBI:65314"/>
        <dbReference type="ChEBI" id="CHEBI:65315"/>
        <dbReference type="EC" id="5.4.99.24"/>
    </reaction>
</comment>
<dbReference type="EC" id="5.4.99.-" evidence="9"/>
<dbReference type="InterPro" id="IPR006224">
    <property type="entry name" value="PsdUridine_synth_RluA-like_CS"/>
</dbReference>
<dbReference type="Proteomes" id="UP000502260">
    <property type="component" value="Chromosome"/>
</dbReference>
<evidence type="ECO:0000256" key="6">
    <source>
        <dbReference type="ARBA" id="ARBA00023235"/>
    </source>
</evidence>
<feature type="active site" evidence="7">
    <location>
        <position position="142"/>
    </location>
</feature>
<dbReference type="SUPFAM" id="SSF55120">
    <property type="entry name" value="Pseudouridine synthase"/>
    <property type="match status" value="1"/>
</dbReference>
<accession>A0A6F8VBN9</accession>
<dbReference type="InterPro" id="IPR020103">
    <property type="entry name" value="PsdUridine_synth_cat_dom_sf"/>
</dbReference>
<dbReference type="EMBL" id="AP022853">
    <property type="protein sequence ID" value="BCB26382.1"/>
    <property type="molecule type" value="Genomic_DNA"/>
</dbReference>
<dbReference type="InterPro" id="IPR002942">
    <property type="entry name" value="S4_RNA-bd"/>
</dbReference>
<protein>
    <recommendedName>
        <fullName evidence="9">Pseudouridine synthase</fullName>
        <ecNumber evidence="9">5.4.99.-</ecNumber>
    </recommendedName>
</protein>
<name>A0A6F8VBN9_9PROT</name>
<dbReference type="Gene3D" id="3.10.290.10">
    <property type="entry name" value="RNA-binding S4 domain"/>
    <property type="match status" value="1"/>
</dbReference>
<evidence type="ECO:0000256" key="2">
    <source>
        <dbReference type="ARBA" id="ARBA00002876"/>
    </source>
</evidence>
<keyword evidence="6 9" id="KW-0413">Isomerase</keyword>
<dbReference type="SUPFAM" id="SSF55174">
    <property type="entry name" value="Alpha-L RNA-binding motif"/>
    <property type="match status" value="1"/>
</dbReference>
<dbReference type="Pfam" id="PF00849">
    <property type="entry name" value="PseudoU_synth_2"/>
    <property type="match status" value="1"/>
</dbReference>
<feature type="domain" description="RNA-binding S4" evidence="10">
    <location>
        <begin position="21"/>
        <end position="84"/>
    </location>
</feature>
<dbReference type="CDD" id="cd02869">
    <property type="entry name" value="PseudoU_synth_RluA_like"/>
    <property type="match status" value="1"/>
</dbReference>
<comment type="catalytic activity">
    <reaction evidence="9">
        <text>a uridine in RNA = a pseudouridine in RNA</text>
        <dbReference type="Rhea" id="RHEA:48348"/>
        <dbReference type="Rhea" id="RHEA-COMP:12068"/>
        <dbReference type="Rhea" id="RHEA-COMP:12069"/>
        <dbReference type="ChEBI" id="CHEBI:65314"/>
        <dbReference type="ChEBI" id="CHEBI:65315"/>
    </reaction>
</comment>
<dbReference type="InterPro" id="IPR006145">
    <property type="entry name" value="PsdUridine_synth_RsuA/RluA"/>
</dbReference>
<dbReference type="InterPro" id="IPR006225">
    <property type="entry name" value="PsdUridine_synth_RluC/D"/>
</dbReference>
<organism evidence="11 12">
    <name type="scientific">Sulfurimicrobium lacus</name>
    <dbReference type="NCBI Taxonomy" id="2715678"/>
    <lineage>
        <taxon>Bacteria</taxon>
        <taxon>Pseudomonadati</taxon>
        <taxon>Pseudomonadota</taxon>
        <taxon>Betaproteobacteria</taxon>
        <taxon>Nitrosomonadales</taxon>
        <taxon>Sulfuricellaceae</taxon>
        <taxon>Sulfurimicrobium</taxon>
    </lineage>
</organism>
<evidence type="ECO:0000256" key="5">
    <source>
        <dbReference type="ARBA" id="ARBA00022884"/>
    </source>
</evidence>
<dbReference type="KEGG" id="slac:SKTS_12680"/>
<evidence type="ECO:0000256" key="8">
    <source>
        <dbReference type="PROSITE-ProRule" id="PRU00182"/>
    </source>
</evidence>
<keyword evidence="5 8" id="KW-0694">RNA-binding</keyword>
<dbReference type="PANTHER" id="PTHR21600:SF92">
    <property type="entry name" value="RIBOSOMAL LARGE SUBUNIT PSEUDOURIDINE SYNTHASE C"/>
    <property type="match status" value="1"/>
</dbReference>
<dbReference type="AlphaFoldDB" id="A0A6F8VBN9"/>
<sequence length="326" mass="36937">MNELGKNSVAMLTIDEGSEGQRIDNYLLKLLKGVPKSHIYRILRKGEVRANKKRVDATYRLVLGDIVRVPPVQTARREPVNVQPVTAKLSHCTIFEDNALLVINKPSGMAVHGGSGISRGVIEQLRLERPELKFLELAHRLDRETSGVLLLAKKRSALVKLHEAMREGGRTSEGGMDKFYFALVKGNWPDERRHVKLPLFKYLTAEGERRVSVREDGQASHTIFSLKQKWDGFTLLEAELKTGRTHQIRVHLSHLGFPIAGDDKYGDFPWNKELQRRGLKRMFLHAHKAVIRHPATGETLTLVAPLPPELERFLHSLEKPENAQTI</sequence>